<keyword evidence="2" id="KW-1185">Reference proteome</keyword>
<evidence type="ECO:0000313" key="2">
    <source>
        <dbReference type="Proteomes" id="UP001466933"/>
    </source>
</evidence>
<accession>A0ABU9WBZ8</accession>
<comment type="caution">
    <text evidence="1">The sequence shown here is derived from an EMBL/GenBank/DDBJ whole genome shotgun (WGS) entry which is preliminary data.</text>
</comment>
<dbReference type="Proteomes" id="UP001466933">
    <property type="component" value="Unassembled WGS sequence"/>
</dbReference>
<dbReference type="EMBL" id="JBCPYA010000001">
    <property type="protein sequence ID" value="MEN2469564.1"/>
    <property type="molecule type" value="Genomic_DNA"/>
</dbReference>
<evidence type="ECO:0000313" key="1">
    <source>
        <dbReference type="EMBL" id="MEN2469564.1"/>
    </source>
</evidence>
<gene>
    <name evidence="1" type="ORF">VOI36_06615</name>
</gene>
<dbReference type="RefSeq" id="WP_343491253.1">
    <property type="nucleotide sequence ID" value="NZ_JBCPYA010000001.1"/>
</dbReference>
<sequence>MEHIQILFSFIALPEIVIKRSIKLTGEAVRGIRESLRAGSDEIDACLRIGFAGITVPRRCQYPLRIVSDIKTPRGIMRRIS</sequence>
<protein>
    <submittedName>
        <fullName evidence="1">Uncharacterized protein</fullName>
    </submittedName>
</protein>
<organism evidence="1 2">
    <name type="scientific">Burkholderia theae</name>
    <dbReference type="NCBI Taxonomy" id="3143496"/>
    <lineage>
        <taxon>Bacteria</taxon>
        <taxon>Pseudomonadati</taxon>
        <taxon>Pseudomonadota</taxon>
        <taxon>Betaproteobacteria</taxon>
        <taxon>Burkholderiales</taxon>
        <taxon>Burkholderiaceae</taxon>
        <taxon>Burkholderia</taxon>
    </lineage>
</organism>
<name>A0ABU9WBZ8_9BURK</name>
<reference evidence="1 2" key="1">
    <citation type="submission" date="2024-05" db="EMBL/GenBank/DDBJ databases">
        <title>Burkholderia sp. Nov. a novel bacteria isolated from rhizosphere soil of Camellia sinensis.</title>
        <authorList>
            <person name="Dong Y."/>
        </authorList>
    </citation>
    <scope>NUCLEOTIDE SEQUENCE [LARGE SCALE GENOMIC DNA]</scope>
    <source>
        <strain evidence="1 2">GS2Y</strain>
    </source>
</reference>
<proteinExistence type="predicted"/>